<protein>
    <submittedName>
        <fullName evidence="1">Transposase</fullName>
    </submittedName>
</protein>
<organism evidence="1 2">
    <name type="scientific">Lepagella muris</name>
    <dbReference type="NCBI Taxonomy" id="3032870"/>
    <lineage>
        <taxon>Bacteria</taxon>
        <taxon>Pseudomonadati</taxon>
        <taxon>Bacteroidota</taxon>
        <taxon>Bacteroidia</taxon>
        <taxon>Bacteroidales</taxon>
        <taxon>Muribaculaceae</taxon>
        <taxon>Lepagella</taxon>
    </lineage>
</organism>
<evidence type="ECO:0000313" key="2">
    <source>
        <dbReference type="Proteomes" id="UP000306319"/>
    </source>
</evidence>
<reference evidence="1" key="1">
    <citation type="submission" date="2019-04" db="EMBL/GenBank/DDBJ databases">
        <title>Microbes associate with the intestines of laboratory mice.</title>
        <authorList>
            <person name="Navarre W."/>
            <person name="Wong E."/>
            <person name="Huang K."/>
            <person name="Tropini C."/>
            <person name="Ng K."/>
            <person name="Yu B."/>
        </authorList>
    </citation>
    <scope>NUCLEOTIDE SEQUENCE</scope>
    <source>
        <strain evidence="1">NM04_E33</strain>
    </source>
</reference>
<name>A0AC61RF08_9BACT</name>
<comment type="caution">
    <text evidence="1">The sequence shown here is derived from an EMBL/GenBank/DDBJ whole genome shotgun (WGS) entry which is preliminary data.</text>
</comment>
<dbReference type="Proteomes" id="UP000306319">
    <property type="component" value="Unassembled WGS sequence"/>
</dbReference>
<proteinExistence type="predicted"/>
<gene>
    <name evidence="1" type="ORF">E5331_12970</name>
</gene>
<evidence type="ECO:0000313" key="1">
    <source>
        <dbReference type="EMBL" id="TGY77744.1"/>
    </source>
</evidence>
<accession>A0AC61RF08</accession>
<keyword evidence="2" id="KW-1185">Reference proteome</keyword>
<sequence length="139" mass="16349">MKKYHCQQPSLDLWDTQDSLECLKDTGNRWVTLAHSLPWADIEKEYNRYLSNDRSGASGKPARIIVGALIIKHIEKLSDERTIEAISENPFMQYFLGMPRFTYTRVFNPSLFTYVRQRLDKDFFNRVASLIHEYGKNLK</sequence>
<dbReference type="EMBL" id="SRYB01000020">
    <property type="protein sequence ID" value="TGY77744.1"/>
    <property type="molecule type" value="Genomic_DNA"/>
</dbReference>